<dbReference type="SUPFAM" id="SSF52047">
    <property type="entry name" value="RNI-like"/>
    <property type="match status" value="1"/>
</dbReference>
<dbReference type="Proteomes" id="UP000738349">
    <property type="component" value="Unassembled WGS sequence"/>
</dbReference>
<gene>
    <name evidence="1" type="ORF">EDB81DRAFT_801832</name>
</gene>
<dbReference type="OrthoDB" id="2522477at2759"/>
<keyword evidence="2" id="KW-1185">Reference proteome</keyword>
<dbReference type="EMBL" id="JAGMUV010000013">
    <property type="protein sequence ID" value="KAH7136239.1"/>
    <property type="molecule type" value="Genomic_DNA"/>
</dbReference>
<proteinExistence type="predicted"/>
<protein>
    <recommendedName>
        <fullName evidence="3">F-box domain-containing protein</fullName>
    </recommendedName>
</protein>
<dbReference type="Gene3D" id="3.80.10.10">
    <property type="entry name" value="Ribonuclease Inhibitor"/>
    <property type="match status" value="1"/>
</dbReference>
<dbReference type="InterPro" id="IPR032675">
    <property type="entry name" value="LRR_dom_sf"/>
</dbReference>
<sequence length="396" mass="44816">MPHTISYVPNGKSRPDKLTPFPDKVLVRIFEAVGAASKHDLCTVSRLNHRYHALADAVLYKTVHFLTPELHILFSESLKRRPRRGSIIHGIKLAYPAQGLSTGDQSKHLNERQVDTLPQIISTMSNLEVLDIEVPDKLLHGMGHLFNGPFDLACLKECTLSYSNEDNQYWDLQESIHVFAHPTLEKLIIKRAKLDDKGFDMIERPHDTALRVLHLIECDINDDALSDLLMFPKALKEFVMTQLEEPMPELEESSDNIRDYIMALRSANHTLESITIDHPSLLGLRALSLRDFIELKTFRINHDYQLLGKSSKRPRTHSVGLAAELETIEFFNELGTDEEVTDLMAYMIQNIHITARKLKSLIVVPGDDGVPKELAEACAAQPQLELHVIGEMDGIE</sequence>
<reference evidence="1" key="1">
    <citation type="journal article" date="2021" name="Nat. Commun.">
        <title>Genetic determinants of endophytism in the Arabidopsis root mycobiome.</title>
        <authorList>
            <person name="Mesny F."/>
            <person name="Miyauchi S."/>
            <person name="Thiergart T."/>
            <person name="Pickel B."/>
            <person name="Atanasova L."/>
            <person name="Karlsson M."/>
            <person name="Huettel B."/>
            <person name="Barry K.W."/>
            <person name="Haridas S."/>
            <person name="Chen C."/>
            <person name="Bauer D."/>
            <person name="Andreopoulos W."/>
            <person name="Pangilinan J."/>
            <person name="LaButti K."/>
            <person name="Riley R."/>
            <person name="Lipzen A."/>
            <person name="Clum A."/>
            <person name="Drula E."/>
            <person name="Henrissat B."/>
            <person name="Kohler A."/>
            <person name="Grigoriev I.V."/>
            <person name="Martin F.M."/>
            <person name="Hacquard S."/>
        </authorList>
    </citation>
    <scope>NUCLEOTIDE SEQUENCE</scope>
    <source>
        <strain evidence="1">MPI-CAGE-AT-0147</strain>
    </source>
</reference>
<comment type="caution">
    <text evidence="1">The sequence shown here is derived from an EMBL/GenBank/DDBJ whole genome shotgun (WGS) entry which is preliminary data.</text>
</comment>
<accession>A0A9P9EBH4</accession>
<evidence type="ECO:0000313" key="1">
    <source>
        <dbReference type="EMBL" id="KAH7136239.1"/>
    </source>
</evidence>
<organism evidence="1 2">
    <name type="scientific">Dactylonectria macrodidyma</name>
    <dbReference type="NCBI Taxonomy" id="307937"/>
    <lineage>
        <taxon>Eukaryota</taxon>
        <taxon>Fungi</taxon>
        <taxon>Dikarya</taxon>
        <taxon>Ascomycota</taxon>
        <taxon>Pezizomycotina</taxon>
        <taxon>Sordariomycetes</taxon>
        <taxon>Hypocreomycetidae</taxon>
        <taxon>Hypocreales</taxon>
        <taxon>Nectriaceae</taxon>
        <taxon>Dactylonectria</taxon>
    </lineage>
</organism>
<evidence type="ECO:0008006" key="3">
    <source>
        <dbReference type="Google" id="ProtNLM"/>
    </source>
</evidence>
<name>A0A9P9EBH4_9HYPO</name>
<dbReference type="AlphaFoldDB" id="A0A9P9EBH4"/>
<evidence type="ECO:0000313" key="2">
    <source>
        <dbReference type="Proteomes" id="UP000738349"/>
    </source>
</evidence>